<evidence type="ECO:0000313" key="4">
    <source>
        <dbReference type="EMBL" id="PIB24241.1"/>
    </source>
</evidence>
<dbReference type="GO" id="GO:0005737">
    <property type="term" value="C:cytoplasm"/>
    <property type="evidence" value="ECO:0007669"/>
    <property type="project" value="UniProtKB-SubCell"/>
</dbReference>
<comment type="function">
    <text evidence="3">Required for maturation of urease via the functional incorporation of the urease nickel metallocenter.</text>
</comment>
<evidence type="ECO:0000256" key="1">
    <source>
        <dbReference type="ARBA" id="ARBA00022988"/>
    </source>
</evidence>
<proteinExistence type="inferred from homology"/>
<accession>A0A2G5K3Y6</accession>
<evidence type="ECO:0000256" key="3">
    <source>
        <dbReference type="HAMAP-Rule" id="MF_01385"/>
    </source>
</evidence>
<dbReference type="Pfam" id="PF01730">
    <property type="entry name" value="UreF"/>
    <property type="match status" value="1"/>
</dbReference>
<sequence>MSTNSAHKLLAWLSPSYPIGAYSYSHGLEYAIDAGDVHDAHSLQIWLSDVLQYGAGRNDAILLAHAYRADGDALTELCDLAIALSPSAERHLETTAQGAAFAKVTSAITGHDISAMPLPVALGVAARREDVPLNDLIPLYLHSFAANIIAAGVRFIPLGQTDGQRVLHALFDQIDDIAKQAETASLDDLGSACFWSDIASMKHENMTTRIFRT</sequence>
<organism evidence="4 5">
    <name type="scientific">Paramylibacter kogurei</name>
    <dbReference type="NCBI Taxonomy" id="1889778"/>
    <lineage>
        <taxon>Bacteria</taxon>
        <taxon>Pseudomonadati</taxon>
        <taxon>Pseudomonadota</taxon>
        <taxon>Alphaproteobacteria</taxon>
        <taxon>Rhodobacterales</taxon>
        <taxon>Paracoccaceae</taxon>
        <taxon>Paramylibacter</taxon>
    </lineage>
</organism>
<dbReference type="PANTHER" id="PTHR33620">
    <property type="entry name" value="UREASE ACCESSORY PROTEIN F"/>
    <property type="match status" value="1"/>
</dbReference>
<dbReference type="InterPro" id="IPR002639">
    <property type="entry name" value="UreF"/>
</dbReference>
<dbReference type="Proteomes" id="UP000231516">
    <property type="component" value="Unassembled WGS sequence"/>
</dbReference>
<comment type="caution">
    <text evidence="4">The sequence shown here is derived from an EMBL/GenBank/DDBJ whole genome shotgun (WGS) entry which is preliminary data.</text>
</comment>
<evidence type="ECO:0000256" key="2">
    <source>
        <dbReference type="ARBA" id="ARBA00023186"/>
    </source>
</evidence>
<reference evidence="4 5" key="1">
    <citation type="submission" date="2016-08" db="EMBL/GenBank/DDBJ databases">
        <title>Draft genome of Amylibacter sp. strain 4G11.</title>
        <authorList>
            <person name="Wong S.-K."/>
            <person name="Hamasaki K."/>
            <person name="Yoshizawa S."/>
        </authorList>
    </citation>
    <scope>NUCLEOTIDE SEQUENCE [LARGE SCALE GENOMIC DNA]</scope>
    <source>
        <strain evidence="4 5">4G11</strain>
    </source>
</reference>
<dbReference type="PANTHER" id="PTHR33620:SF1">
    <property type="entry name" value="UREASE ACCESSORY PROTEIN F"/>
    <property type="match status" value="1"/>
</dbReference>
<keyword evidence="3" id="KW-0963">Cytoplasm</keyword>
<keyword evidence="1 3" id="KW-0996">Nickel insertion</keyword>
<comment type="subunit">
    <text evidence="3">UreD, UreF and UreG form a complex that acts as a GTP-hydrolysis-dependent molecular chaperone, activating the urease apoprotein by helping to assemble the nickel containing metallocenter of UreC. The UreE protein probably delivers the nickel.</text>
</comment>
<dbReference type="EMBL" id="MDGM01000012">
    <property type="protein sequence ID" value="PIB24241.1"/>
    <property type="molecule type" value="Genomic_DNA"/>
</dbReference>
<dbReference type="PIRSF" id="PIRSF009467">
    <property type="entry name" value="Ureas_acces_UreF"/>
    <property type="match status" value="1"/>
</dbReference>
<gene>
    <name evidence="3" type="primary">ureF</name>
    <name evidence="4" type="ORF">BFP76_03185</name>
</gene>
<protein>
    <recommendedName>
        <fullName evidence="3">Urease accessory protein UreF</fullName>
    </recommendedName>
</protein>
<comment type="subcellular location">
    <subcellularLocation>
        <location evidence="3">Cytoplasm</location>
    </subcellularLocation>
</comment>
<dbReference type="OrthoDB" id="9798772at2"/>
<keyword evidence="2 3" id="KW-0143">Chaperone</keyword>
<dbReference type="InterPro" id="IPR038277">
    <property type="entry name" value="UreF_sf"/>
</dbReference>
<dbReference type="GO" id="GO:0016151">
    <property type="term" value="F:nickel cation binding"/>
    <property type="evidence" value="ECO:0007669"/>
    <property type="project" value="UniProtKB-UniRule"/>
</dbReference>
<dbReference type="RefSeq" id="WP_099592524.1">
    <property type="nucleotide sequence ID" value="NZ_MDGM01000012.1"/>
</dbReference>
<dbReference type="AlphaFoldDB" id="A0A2G5K3Y6"/>
<name>A0A2G5K3Y6_9RHOB</name>
<evidence type="ECO:0000313" key="5">
    <source>
        <dbReference type="Proteomes" id="UP000231516"/>
    </source>
</evidence>
<comment type="similarity">
    <text evidence="3">Belongs to the UreF family.</text>
</comment>
<keyword evidence="5" id="KW-1185">Reference proteome</keyword>
<dbReference type="HAMAP" id="MF_01385">
    <property type="entry name" value="UreF"/>
    <property type="match status" value="1"/>
</dbReference>
<dbReference type="Gene3D" id="1.10.4190.10">
    <property type="entry name" value="Urease accessory protein UreF"/>
    <property type="match status" value="1"/>
</dbReference>